<evidence type="ECO:0000313" key="1">
    <source>
        <dbReference type="EMBL" id="PNF41324.1"/>
    </source>
</evidence>
<proteinExistence type="predicted"/>
<keyword evidence="2" id="KW-1185">Reference proteome</keyword>
<dbReference type="AlphaFoldDB" id="A0A2J7RKF9"/>
<accession>A0A2J7RKF9</accession>
<organism evidence="1 2">
    <name type="scientific">Cryptotermes secundus</name>
    <dbReference type="NCBI Taxonomy" id="105785"/>
    <lineage>
        <taxon>Eukaryota</taxon>
        <taxon>Metazoa</taxon>
        <taxon>Ecdysozoa</taxon>
        <taxon>Arthropoda</taxon>
        <taxon>Hexapoda</taxon>
        <taxon>Insecta</taxon>
        <taxon>Pterygota</taxon>
        <taxon>Neoptera</taxon>
        <taxon>Polyneoptera</taxon>
        <taxon>Dictyoptera</taxon>
        <taxon>Blattodea</taxon>
        <taxon>Blattoidea</taxon>
        <taxon>Termitoidae</taxon>
        <taxon>Kalotermitidae</taxon>
        <taxon>Cryptotermitinae</taxon>
        <taxon>Cryptotermes</taxon>
    </lineage>
</organism>
<sequence>TVGNESLHEISNYNGVRVVNFAISKNLTVKSTMAADCDTDHYLVVAKVRERLAVSKQTTHTVHMERFHLKKLNEVEGEEQYRVEISNRFAALENLDTEADVNQTF</sequence>
<dbReference type="InParanoid" id="A0A2J7RKF9"/>
<name>A0A2J7RKF9_9NEOP</name>
<protein>
    <submittedName>
        <fullName evidence="1">Uncharacterized protein</fullName>
    </submittedName>
</protein>
<dbReference type="Proteomes" id="UP000235965">
    <property type="component" value="Unassembled WGS sequence"/>
</dbReference>
<comment type="caution">
    <text evidence="1">The sequence shown here is derived from an EMBL/GenBank/DDBJ whole genome shotgun (WGS) entry which is preliminary data.</text>
</comment>
<evidence type="ECO:0000313" key="2">
    <source>
        <dbReference type="Proteomes" id="UP000235965"/>
    </source>
</evidence>
<reference evidence="1 2" key="1">
    <citation type="submission" date="2017-12" db="EMBL/GenBank/DDBJ databases">
        <title>Hemimetabolous genomes reveal molecular basis of termite eusociality.</title>
        <authorList>
            <person name="Harrison M.C."/>
            <person name="Jongepier E."/>
            <person name="Robertson H.M."/>
            <person name="Arning N."/>
            <person name="Bitard-Feildel T."/>
            <person name="Chao H."/>
            <person name="Childers C.P."/>
            <person name="Dinh H."/>
            <person name="Doddapaneni H."/>
            <person name="Dugan S."/>
            <person name="Gowin J."/>
            <person name="Greiner C."/>
            <person name="Han Y."/>
            <person name="Hu H."/>
            <person name="Hughes D.S.T."/>
            <person name="Huylmans A.-K."/>
            <person name="Kemena C."/>
            <person name="Kremer L.P.M."/>
            <person name="Lee S.L."/>
            <person name="Lopez-Ezquerra A."/>
            <person name="Mallet L."/>
            <person name="Monroy-Kuhn J.M."/>
            <person name="Moser A."/>
            <person name="Murali S.C."/>
            <person name="Muzny D.M."/>
            <person name="Otani S."/>
            <person name="Piulachs M.-D."/>
            <person name="Poelchau M."/>
            <person name="Qu J."/>
            <person name="Schaub F."/>
            <person name="Wada-Katsumata A."/>
            <person name="Worley K.C."/>
            <person name="Xie Q."/>
            <person name="Ylla G."/>
            <person name="Poulsen M."/>
            <person name="Gibbs R.A."/>
            <person name="Schal C."/>
            <person name="Richards S."/>
            <person name="Belles X."/>
            <person name="Korb J."/>
            <person name="Bornberg-Bauer E."/>
        </authorList>
    </citation>
    <scope>NUCLEOTIDE SEQUENCE [LARGE SCALE GENOMIC DNA]</scope>
    <source>
        <tissue evidence="1">Whole body</tissue>
    </source>
</reference>
<gene>
    <name evidence="1" type="ORF">B7P43_G17043</name>
</gene>
<dbReference type="EMBL" id="NEVH01002737">
    <property type="protein sequence ID" value="PNF41324.1"/>
    <property type="molecule type" value="Genomic_DNA"/>
</dbReference>
<feature type="non-terminal residue" evidence="1">
    <location>
        <position position="1"/>
    </location>
</feature>